<protein>
    <submittedName>
        <fullName evidence="3">ComEC family competence protein</fullName>
    </submittedName>
</protein>
<feature type="chain" id="PRO_5039192978" evidence="1">
    <location>
        <begin position="25"/>
        <end position="291"/>
    </location>
</feature>
<proteinExistence type="predicted"/>
<dbReference type="SMART" id="SM00849">
    <property type="entry name" value="Lactamase_B"/>
    <property type="match status" value="1"/>
</dbReference>
<evidence type="ECO:0000313" key="4">
    <source>
        <dbReference type="Proteomes" id="UP000276437"/>
    </source>
</evidence>
<dbReference type="AlphaFoldDB" id="A0A348AMJ6"/>
<dbReference type="EMBL" id="AP018449">
    <property type="protein sequence ID" value="BBB92294.1"/>
    <property type="molecule type" value="Genomic_DNA"/>
</dbReference>
<feature type="domain" description="Metallo-beta-lactamase" evidence="2">
    <location>
        <begin position="46"/>
        <end position="245"/>
    </location>
</feature>
<evidence type="ECO:0000313" key="3">
    <source>
        <dbReference type="EMBL" id="BBB92294.1"/>
    </source>
</evidence>
<evidence type="ECO:0000256" key="1">
    <source>
        <dbReference type="SAM" id="SignalP"/>
    </source>
</evidence>
<dbReference type="PANTHER" id="PTHR30619">
    <property type="entry name" value="DNA INTERNALIZATION/COMPETENCE PROTEIN COMEC/REC2"/>
    <property type="match status" value="1"/>
</dbReference>
<dbReference type="KEGG" id="mana:MAMMFC1_02979"/>
<dbReference type="PROSITE" id="PS51257">
    <property type="entry name" value="PROKAR_LIPOPROTEIN"/>
    <property type="match status" value="1"/>
</dbReference>
<reference evidence="3 4" key="1">
    <citation type="journal article" date="2018" name="Int. J. Syst. Evol. Microbiol.">
        <title>Methylomusa anaerophila gen. nov., sp. nov., an anaerobic methanol-utilizing bacterium isolated from a microbial fuel cell.</title>
        <authorList>
            <person name="Amano N."/>
            <person name="Yamamuro A."/>
            <person name="Miyahara M."/>
            <person name="Kouzuma A."/>
            <person name="Abe T."/>
            <person name="Watanabe K."/>
        </authorList>
    </citation>
    <scope>NUCLEOTIDE SEQUENCE [LARGE SCALE GENOMIC DNA]</scope>
    <source>
        <strain evidence="3 4">MMFC1</strain>
    </source>
</reference>
<dbReference type="InterPro" id="IPR035681">
    <property type="entry name" value="ComA-like_MBL"/>
</dbReference>
<dbReference type="InterPro" id="IPR052159">
    <property type="entry name" value="Competence_DNA_uptake"/>
</dbReference>
<feature type="signal peptide" evidence="1">
    <location>
        <begin position="1"/>
        <end position="24"/>
    </location>
</feature>
<accession>A0A348AMJ6</accession>
<organism evidence="3 4">
    <name type="scientific">Methylomusa anaerophila</name>
    <dbReference type="NCBI Taxonomy" id="1930071"/>
    <lineage>
        <taxon>Bacteria</taxon>
        <taxon>Bacillati</taxon>
        <taxon>Bacillota</taxon>
        <taxon>Negativicutes</taxon>
        <taxon>Selenomonadales</taxon>
        <taxon>Sporomusaceae</taxon>
        <taxon>Methylomusa</taxon>
    </lineage>
</organism>
<dbReference type="Gene3D" id="3.60.15.10">
    <property type="entry name" value="Ribonuclease Z/Hydroxyacylglutathione hydrolase-like"/>
    <property type="match status" value="1"/>
</dbReference>
<dbReference type="CDD" id="cd07731">
    <property type="entry name" value="ComA-like_MBL-fold"/>
    <property type="match status" value="1"/>
</dbReference>
<dbReference type="InterPro" id="IPR001279">
    <property type="entry name" value="Metallo-B-lactamas"/>
</dbReference>
<name>A0A348AMJ6_9FIRM</name>
<gene>
    <name evidence="3" type="ORF">MAMMFC1_02979</name>
</gene>
<dbReference type="PANTHER" id="PTHR30619:SF7">
    <property type="entry name" value="BETA-LACTAMASE DOMAIN PROTEIN"/>
    <property type="match status" value="1"/>
</dbReference>
<sequence>MLSFKRLMSGLLVVACIVASLAIAGCGVGQAGGGAPLTVKVLDVGQGDAIFIRTPEQTVLIDTGDIPARDKLLAHLRNQGISALDKVIITHPHADHLGGMPGLLETFTVKQIFDSGQTTTSGLYRQYLGAVQKKNIPFKVVTAGELIDLGGGVTLKVLAPGKPFITGSDSDLNNNSIVTQLVFGGFSMLLAADAEQPAEDRMLKKYSSGLNSTILKSGHHGSRTSSSMPFLRAVNPEVAIISAGVNNEYHHPHPATLKKYADRKIKVYRTDTDGTVTITSDGKSYQISKEK</sequence>
<keyword evidence="4" id="KW-1185">Reference proteome</keyword>
<dbReference type="Proteomes" id="UP000276437">
    <property type="component" value="Chromosome"/>
</dbReference>
<dbReference type="Pfam" id="PF00753">
    <property type="entry name" value="Lactamase_B"/>
    <property type="match status" value="1"/>
</dbReference>
<keyword evidence="1" id="KW-0732">Signal</keyword>
<dbReference type="InterPro" id="IPR036866">
    <property type="entry name" value="RibonucZ/Hydroxyglut_hydro"/>
</dbReference>
<evidence type="ECO:0000259" key="2">
    <source>
        <dbReference type="SMART" id="SM00849"/>
    </source>
</evidence>
<dbReference type="SUPFAM" id="SSF56281">
    <property type="entry name" value="Metallo-hydrolase/oxidoreductase"/>
    <property type="match status" value="1"/>
</dbReference>
<dbReference type="RefSeq" id="WP_174234381.1">
    <property type="nucleotide sequence ID" value="NZ_AP018449.1"/>
</dbReference>